<name>A0A2D4L856_9SAUR</name>
<reference evidence="1" key="1">
    <citation type="submission" date="2017-07" db="EMBL/GenBank/DDBJ databases">
        <authorList>
            <person name="Mikheyev A."/>
            <person name="Grau M."/>
        </authorList>
    </citation>
    <scope>NUCLEOTIDE SEQUENCE</scope>
    <source>
        <tissue evidence="1">Venom_gland</tissue>
    </source>
</reference>
<proteinExistence type="predicted"/>
<organism evidence="1">
    <name type="scientific">Micrurus paraensis</name>
    <dbReference type="NCBI Taxonomy" id="1970185"/>
    <lineage>
        <taxon>Eukaryota</taxon>
        <taxon>Metazoa</taxon>
        <taxon>Chordata</taxon>
        <taxon>Craniata</taxon>
        <taxon>Vertebrata</taxon>
        <taxon>Euteleostomi</taxon>
        <taxon>Lepidosauria</taxon>
        <taxon>Squamata</taxon>
        <taxon>Bifurcata</taxon>
        <taxon>Unidentata</taxon>
        <taxon>Episquamata</taxon>
        <taxon>Toxicofera</taxon>
        <taxon>Serpentes</taxon>
        <taxon>Colubroidea</taxon>
        <taxon>Elapidae</taxon>
        <taxon>Elapinae</taxon>
        <taxon>Micrurus</taxon>
    </lineage>
</organism>
<evidence type="ECO:0000313" key="1">
    <source>
        <dbReference type="EMBL" id="LAB17128.1"/>
    </source>
</evidence>
<protein>
    <submittedName>
        <fullName evidence="1">Uncharacterized protein</fullName>
    </submittedName>
</protein>
<sequence>MEHRLKDSVENQVMKTQIRPIEFAHHLEVRGVKLDFTEGRMRIVFDLMGAGVGGQDGHSQLDVIHVGGACGGLSQIQPFGLKFNIPALGYSVLDLDGNTNSMAKD</sequence>
<accession>A0A2D4L856</accession>
<dbReference type="AlphaFoldDB" id="A0A2D4L856"/>
<dbReference type="EMBL" id="IACL01121714">
    <property type="protein sequence ID" value="LAB17128.1"/>
    <property type="molecule type" value="Transcribed_RNA"/>
</dbReference>
<reference evidence="1" key="2">
    <citation type="submission" date="2017-11" db="EMBL/GenBank/DDBJ databases">
        <title>Coralsnake Venomics: Analyses of Venom Gland Transcriptomes and Proteomes of Six Brazilian Taxa.</title>
        <authorList>
            <person name="Aird S.D."/>
            <person name="Jorge da Silva N."/>
            <person name="Qiu L."/>
            <person name="Villar-Briones A."/>
            <person name="Aparecida-Saddi V."/>
            <person name="Campos-Telles M.P."/>
            <person name="Grau M."/>
            <person name="Mikheyev A.S."/>
        </authorList>
    </citation>
    <scope>NUCLEOTIDE SEQUENCE</scope>
    <source>
        <tissue evidence="1">Venom_gland</tissue>
    </source>
</reference>